<dbReference type="SUPFAM" id="SSF53850">
    <property type="entry name" value="Periplasmic binding protein-like II"/>
    <property type="match status" value="1"/>
</dbReference>
<dbReference type="SUPFAM" id="SSF53955">
    <property type="entry name" value="Lysozyme-like"/>
    <property type="match status" value="1"/>
</dbReference>
<dbReference type="PANTHER" id="PTHR37423">
    <property type="entry name" value="SOLUBLE LYTIC MUREIN TRANSGLYCOSYLASE-RELATED"/>
    <property type="match status" value="1"/>
</dbReference>
<comment type="similarity">
    <text evidence="1">Belongs to the transglycosylase Slt family.</text>
</comment>
<feature type="domain" description="Transglycosylase SLT" evidence="2">
    <location>
        <begin position="317"/>
        <end position="428"/>
    </location>
</feature>
<dbReference type="Gene3D" id="1.10.530.10">
    <property type="match status" value="1"/>
</dbReference>
<keyword evidence="4" id="KW-1185">Reference proteome</keyword>
<dbReference type="InterPro" id="IPR008258">
    <property type="entry name" value="Transglycosylase_SLT_dom_1"/>
</dbReference>
<dbReference type="Proteomes" id="UP000196880">
    <property type="component" value="Unassembled WGS sequence"/>
</dbReference>
<dbReference type="Pfam" id="PF01464">
    <property type="entry name" value="SLT"/>
    <property type="match status" value="1"/>
</dbReference>
<gene>
    <name evidence="3" type="ORF">B6A14_04985</name>
</gene>
<name>A0A210RW52_9BURK</name>
<comment type="caution">
    <text evidence="3">The sequence shown here is derived from an EMBL/GenBank/DDBJ whole genome shotgun (WGS) entry which is preliminary data.</text>
</comment>
<dbReference type="InterPro" id="IPR023346">
    <property type="entry name" value="Lysozyme-like_dom_sf"/>
</dbReference>
<dbReference type="EMBL" id="NAIA01000003">
    <property type="protein sequence ID" value="OWF65170.1"/>
    <property type="molecule type" value="Genomic_DNA"/>
</dbReference>
<evidence type="ECO:0000259" key="2">
    <source>
        <dbReference type="Pfam" id="PF01464"/>
    </source>
</evidence>
<accession>A0A210RW52</accession>
<proteinExistence type="inferred from homology"/>
<evidence type="ECO:0000313" key="4">
    <source>
        <dbReference type="Proteomes" id="UP000196880"/>
    </source>
</evidence>
<dbReference type="Gene3D" id="3.40.190.10">
    <property type="entry name" value="Periplasmic binding protein-like II"/>
    <property type="match status" value="2"/>
</dbReference>
<dbReference type="PANTHER" id="PTHR37423:SF2">
    <property type="entry name" value="MEMBRANE-BOUND LYTIC MUREIN TRANSGLYCOSYLASE C"/>
    <property type="match status" value="1"/>
</dbReference>
<evidence type="ECO:0000256" key="1">
    <source>
        <dbReference type="ARBA" id="ARBA00007734"/>
    </source>
</evidence>
<organism evidence="3 4">
    <name type="scientific">Polynucleobacter hirudinilacicola</name>
    <dbReference type="NCBI Taxonomy" id="1743166"/>
    <lineage>
        <taxon>Bacteria</taxon>
        <taxon>Pseudomonadati</taxon>
        <taxon>Pseudomonadota</taxon>
        <taxon>Betaproteobacteria</taxon>
        <taxon>Burkholderiales</taxon>
        <taxon>Burkholderiaceae</taxon>
        <taxon>Polynucleobacter</taxon>
    </lineage>
</organism>
<evidence type="ECO:0000313" key="3">
    <source>
        <dbReference type="EMBL" id="OWF65170.1"/>
    </source>
</evidence>
<dbReference type="AlphaFoldDB" id="A0A210RW52"/>
<protein>
    <recommendedName>
        <fullName evidence="2">Transglycosylase SLT domain-containing protein</fullName>
    </recommendedName>
</protein>
<sequence>MKAPLVTQIKKIKIYGLAIALSLLSLICFAQTNKTPEIWSGSYPEMIERGEIRVAVPYDRTIYVSDKGVQRGLAVEVSKGLAKWINAKYVGQLKGKPISIKLVPIIAPDLLNSLTSGRADFAIGDIGLYEPIPNSQNFITNHAHRVQQEVLVTGPSSAQLQKIDDLSGQTVYGSRNTNFQKTLSVLNKELRRDGKLPVNLASPLGDLDDEDLLEMLNSGLISYVIVGDWKFKLWQSIYKNLTMHEDLAVQDSGWVGWVVRATNSDLNDDLKGFYESDDFVKSLTAFRQADYKQHLKGLKDPIDKNLWTRFESMRPLFNRFGAQYKLNPLVIASLGFQETLLNQSAVSSVGAIGVMQLMPATGMSLGVGDIHLLEPNIHAGADYMNQLINKYFQDAKFEGINRSLFAVASYNIGPNNVAKARDQAKQLGFDPNRWFGNVEFIATEHMGYEPMIYVRNVYKYYISYSLRLKEIQSIQP</sequence>
<reference evidence="3 4" key="1">
    <citation type="submission" date="2017-03" db="EMBL/GenBank/DDBJ databases">
        <title>New species Polynucleobacter sp. MWH-EgelM1-30-B4.</title>
        <authorList>
            <person name="Hahn M.W."/>
        </authorList>
    </citation>
    <scope>NUCLEOTIDE SEQUENCE [LARGE SCALE GENOMIC DNA]</scope>
    <source>
        <strain evidence="3 4">MWH-EgelM1-30-B4</strain>
    </source>
</reference>